<dbReference type="Gene3D" id="2.160.20.70">
    <property type="match status" value="1"/>
</dbReference>
<feature type="compositionally biased region" description="Pro residues" evidence="2">
    <location>
        <begin position="507"/>
        <end position="517"/>
    </location>
</feature>
<evidence type="ECO:0000313" key="5">
    <source>
        <dbReference type="Proteomes" id="UP000054408"/>
    </source>
</evidence>
<dbReference type="OrthoDB" id="427777at2759"/>
<protein>
    <recommendedName>
        <fullName evidence="3">C-CAP/cofactor C-like domain-containing protein</fullName>
    </recommendedName>
</protein>
<feature type="compositionally biased region" description="Low complexity" evidence="2">
    <location>
        <begin position="442"/>
        <end position="451"/>
    </location>
</feature>
<dbReference type="PANTHER" id="PTHR16052:SF0">
    <property type="entry name" value="TBCC DOMAIN-CONTAINING PROTEIN 1"/>
    <property type="match status" value="1"/>
</dbReference>
<feature type="compositionally biased region" description="Low complexity" evidence="2">
    <location>
        <begin position="521"/>
        <end position="547"/>
    </location>
</feature>
<dbReference type="EMBL" id="GL349436">
    <property type="protein sequence ID" value="KNC52200.1"/>
    <property type="molecule type" value="Genomic_DNA"/>
</dbReference>
<dbReference type="InterPro" id="IPR016098">
    <property type="entry name" value="CAP/MinC_C"/>
</dbReference>
<organism evidence="4 5">
    <name type="scientific">Thecamonas trahens ATCC 50062</name>
    <dbReference type="NCBI Taxonomy" id="461836"/>
    <lineage>
        <taxon>Eukaryota</taxon>
        <taxon>Apusozoa</taxon>
        <taxon>Apusomonadida</taxon>
        <taxon>Apusomonadidae</taxon>
        <taxon>Thecamonas</taxon>
    </lineage>
</organism>
<feature type="compositionally biased region" description="Pro residues" evidence="2">
    <location>
        <begin position="452"/>
        <end position="463"/>
    </location>
</feature>
<feature type="domain" description="C-CAP/cofactor C-like" evidence="3">
    <location>
        <begin position="307"/>
        <end position="433"/>
    </location>
</feature>
<dbReference type="PANTHER" id="PTHR16052">
    <property type="entry name" value="TBCC DOMAIN-CONTAINING PROTEIN 1"/>
    <property type="match status" value="1"/>
</dbReference>
<dbReference type="STRING" id="461836.A0A0L0DJ28"/>
<evidence type="ECO:0000313" key="4">
    <source>
        <dbReference type="EMBL" id="KNC52200.1"/>
    </source>
</evidence>
<sequence length="679" mass="75061">MLWVKHELFAHQLSFLRERIGSLNKLLDVAHSLRAACDPTTASISLKDWLKLAHNELNLKPDLGLVAFDTFRVLAAPLVAVSAVNDSGASSSSGGDDATAGLPSVSRVVTEDKVDATLFVLFLFVQLYHPHMLRSQLVERVENSLLRYEERMQTEWVRAHARHLVQLLIHGTAEDVLFRKHHKAPTNDTLFSFTAIPLARTEVAKLALVLGSGYDHFHIAPPSQFLVPTTLDATAAVIAGPALVNYITANLTVNTTAYPLLPLRRRPLNEAEETEIYTFDNMPAEPAVPYTEHASFASEERYESAPPLVYRDIAKKTMGKVSAGLWSSSLRSLHIVRCKHQYMYFLGPHDYVTIYGCKNLTIVVGAVAKAVRVQRCVGVRLICATAALTVKNCVNSSFYLFSLTRPLLKESPSASPLLRSTHTTRSLAHTLSVPALTHRRPTSGTRSSRSTRPPPQTPPPHTPSWPLFPSATRRRRLPCSNLTSLRRLSFRCTWRARRGRTRSRFRPPLPTPSPPVRPRSTRSFNSSPTRRFPSSSTQSSKASCTSAFGSGCPSRVPRPSAKSISSSSLPTSSEPRASRSSRSSRIRCRTPTAPTAPTALTALTPRADDLPLLAMPCRRSRCPTCAVHGACSLEMYWITFCRVLRPRSPAPDETSPVSCFTEYSPKWSLIHGMISCSCR</sequence>
<reference evidence="4 5" key="1">
    <citation type="submission" date="2010-05" db="EMBL/GenBank/DDBJ databases">
        <title>The Genome Sequence of Thecamonas trahens ATCC 50062.</title>
        <authorList>
            <consortium name="The Broad Institute Genome Sequencing Platform"/>
            <person name="Russ C."/>
            <person name="Cuomo C."/>
            <person name="Shea T."/>
            <person name="Young S.K."/>
            <person name="Zeng Q."/>
            <person name="Koehrsen M."/>
            <person name="Haas B."/>
            <person name="Borodovsky M."/>
            <person name="Guigo R."/>
            <person name="Alvarado L."/>
            <person name="Berlin A."/>
            <person name="Bochicchio J."/>
            <person name="Borenstein D."/>
            <person name="Chapman S."/>
            <person name="Chen Z."/>
            <person name="Freedman E."/>
            <person name="Gellesch M."/>
            <person name="Goldberg J."/>
            <person name="Griggs A."/>
            <person name="Gujja S."/>
            <person name="Heilman E."/>
            <person name="Heiman D."/>
            <person name="Hepburn T."/>
            <person name="Howarth C."/>
            <person name="Jen D."/>
            <person name="Larson L."/>
            <person name="Mehta T."/>
            <person name="Park D."/>
            <person name="Pearson M."/>
            <person name="Roberts A."/>
            <person name="Saif S."/>
            <person name="Shenoy N."/>
            <person name="Sisk P."/>
            <person name="Stolte C."/>
            <person name="Sykes S."/>
            <person name="Thomson T."/>
            <person name="Walk T."/>
            <person name="White J."/>
            <person name="Yandava C."/>
            <person name="Burger G."/>
            <person name="Gray M.W."/>
            <person name="Holland P.W.H."/>
            <person name="King N."/>
            <person name="Lang F.B.F."/>
            <person name="Roger A.J."/>
            <person name="Ruiz-Trillo I."/>
            <person name="Lander E."/>
            <person name="Nusbaum C."/>
        </authorList>
    </citation>
    <scope>NUCLEOTIDE SEQUENCE [LARGE SCALE GENOMIC DNA]</scope>
    <source>
        <strain evidence="4 5">ATCC 50062</strain>
    </source>
</reference>
<proteinExistence type="inferred from homology"/>
<dbReference type="Proteomes" id="UP000054408">
    <property type="component" value="Unassembled WGS sequence"/>
</dbReference>
<dbReference type="AlphaFoldDB" id="A0A0L0DJ28"/>
<feature type="region of interest" description="Disordered" evidence="2">
    <location>
        <begin position="499"/>
        <end position="597"/>
    </location>
</feature>
<gene>
    <name evidence="4" type="ORF">AMSG_01027</name>
</gene>
<evidence type="ECO:0000256" key="2">
    <source>
        <dbReference type="SAM" id="MobiDB-lite"/>
    </source>
</evidence>
<dbReference type="InterPro" id="IPR017901">
    <property type="entry name" value="C-CAP_CF_C-like"/>
</dbReference>
<feature type="region of interest" description="Disordered" evidence="2">
    <location>
        <begin position="429"/>
        <end position="470"/>
    </location>
</feature>
<dbReference type="GeneID" id="25560800"/>
<dbReference type="eggNOG" id="KOG4416">
    <property type="taxonomic scope" value="Eukaryota"/>
</dbReference>
<feature type="compositionally biased region" description="Low complexity" evidence="2">
    <location>
        <begin position="557"/>
        <end position="581"/>
    </location>
</feature>
<keyword evidence="5" id="KW-1185">Reference proteome</keyword>
<comment type="similarity">
    <text evidence="1">Belongs to the TBCC family.</text>
</comment>
<accession>A0A0L0DJ28</accession>
<dbReference type="Pfam" id="PF07986">
    <property type="entry name" value="TBCC"/>
    <property type="match status" value="1"/>
</dbReference>
<name>A0A0L0DJ28_THETB</name>
<dbReference type="InterPro" id="IPR039589">
    <property type="entry name" value="TBCC1"/>
</dbReference>
<dbReference type="RefSeq" id="XP_013762203.1">
    <property type="nucleotide sequence ID" value="XM_013906749.1"/>
</dbReference>
<evidence type="ECO:0000256" key="1">
    <source>
        <dbReference type="ARBA" id="ARBA00008848"/>
    </source>
</evidence>
<evidence type="ECO:0000259" key="3">
    <source>
        <dbReference type="PROSITE" id="PS51329"/>
    </source>
</evidence>
<dbReference type="PROSITE" id="PS51329">
    <property type="entry name" value="C_CAP_COFACTOR_C"/>
    <property type="match status" value="1"/>
</dbReference>
<dbReference type="InterPro" id="IPR012945">
    <property type="entry name" value="Tubulin-bd_cofactor_C_dom"/>
</dbReference>